<keyword evidence="2" id="KW-1185">Reference proteome</keyword>
<evidence type="ECO:0000313" key="2">
    <source>
        <dbReference type="Proteomes" id="UP001610446"/>
    </source>
</evidence>
<sequence>MEPTSSPGRTHVKSGLTCLLGYPLDNHALFLRDMCFPRLGCWPIVLRPITQCPRGLVFFAVVHTSSPGSFALSLLPTTP</sequence>
<accession>A0ABR4J657</accession>
<name>A0ABR4J657_9EURO</name>
<proteinExistence type="predicted"/>
<comment type="caution">
    <text evidence="1">The sequence shown here is derived from an EMBL/GenBank/DDBJ whole genome shotgun (WGS) entry which is preliminary data.</text>
</comment>
<gene>
    <name evidence="1" type="ORF">BJY01DRAFT_223618</name>
</gene>
<reference evidence="1 2" key="1">
    <citation type="submission" date="2024-07" db="EMBL/GenBank/DDBJ databases">
        <title>Section-level genome sequencing and comparative genomics of Aspergillus sections Usti and Cavernicolus.</title>
        <authorList>
            <consortium name="Lawrence Berkeley National Laboratory"/>
            <person name="Nybo J.L."/>
            <person name="Vesth T.C."/>
            <person name="Theobald S."/>
            <person name="Frisvad J.C."/>
            <person name="Larsen T.O."/>
            <person name="Kjaerboelling I."/>
            <person name="Rothschild-Mancinelli K."/>
            <person name="Lyhne E.K."/>
            <person name="Kogle M.E."/>
            <person name="Barry K."/>
            <person name="Clum A."/>
            <person name="Na H."/>
            <person name="Ledsgaard L."/>
            <person name="Lin J."/>
            <person name="Lipzen A."/>
            <person name="Kuo A."/>
            <person name="Riley R."/>
            <person name="Mondo S."/>
            <person name="Labutti K."/>
            <person name="Haridas S."/>
            <person name="Pangalinan J."/>
            <person name="Salamov A.A."/>
            <person name="Simmons B.A."/>
            <person name="Magnuson J.K."/>
            <person name="Chen J."/>
            <person name="Drula E."/>
            <person name="Henrissat B."/>
            <person name="Wiebenga A."/>
            <person name="Lubbers R.J."/>
            <person name="Gomes A.C."/>
            <person name="Makela M.R."/>
            <person name="Stajich J."/>
            <person name="Grigoriev I.V."/>
            <person name="Mortensen U.H."/>
            <person name="De Vries R.P."/>
            <person name="Baker S.E."/>
            <person name="Andersen M.R."/>
        </authorList>
    </citation>
    <scope>NUCLEOTIDE SEQUENCE [LARGE SCALE GENOMIC DNA]</scope>
    <source>
        <strain evidence="1 2">CBS 123904</strain>
    </source>
</reference>
<dbReference type="Proteomes" id="UP001610446">
    <property type="component" value="Unassembled WGS sequence"/>
</dbReference>
<dbReference type="EMBL" id="JBFXLU010000202">
    <property type="protein sequence ID" value="KAL2835518.1"/>
    <property type="molecule type" value="Genomic_DNA"/>
</dbReference>
<evidence type="ECO:0000313" key="1">
    <source>
        <dbReference type="EMBL" id="KAL2835518.1"/>
    </source>
</evidence>
<protein>
    <submittedName>
        <fullName evidence="1">Uncharacterized protein</fullName>
    </submittedName>
</protein>
<organism evidence="1 2">
    <name type="scientific">Aspergillus pseudoustus</name>
    <dbReference type="NCBI Taxonomy" id="1810923"/>
    <lineage>
        <taxon>Eukaryota</taxon>
        <taxon>Fungi</taxon>
        <taxon>Dikarya</taxon>
        <taxon>Ascomycota</taxon>
        <taxon>Pezizomycotina</taxon>
        <taxon>Eurotiomycetes</taxon>
        <taxon>Eurotiomycetidae</taxon>
        <taxon>Eurotiales</taxon>
        <taxon>Aspergillaceae</taxon>
        <taxon>Aspergillus</taxon>
        <taxon>Aspergillus subgen. Nidulantes</taxon>
    </lineage>
</organism>